<evidence type="ECO:0000313" key="2">
    <source>
        <dbReference type="EMBL" id="OMH80426.1"/>
    </source>
</evidence>
<name>A0A1R1PHH3_ZANCU</name>
<feature type="transmembrane region" description="Helical" evidence="1">
    <location>
        <begin position="27"/>
        <end position="43"/>
    </location>
</feature>
<feature type="transmembrane region" description="Helical" evidence="1">
    <location>
        <begin position="55"/>
        <end position="78"/>
    </location>
</feature>
<keyword evidence="1" id="KW-0472">Membrane</keyword>
<gene>
    <name evidence="2" type="ORF">AX774_g6125</name>
</gene>
<keyword evidence="1" id="KW-1133">Transmembrane helix</keyword>
<proteinExistence type="predicted"/>
<comment type="caution">
    <text evidence="2">The sequence shown here is derived from an EMBL/GenBank/DDBJ whole genome shotgun (WGS) entry which is preliminary data.</text>
</comment>
<reference evidence="3" key="1">
    <citation type="submission" date="2017-01" db="EMBL/GenBank/DDBJ databases">
        <authorList>
            <person name="Wang Y."/>
            <person name="White M."/>
            <person name="Kvist S."/>
            <person name="Moncalvo J.-M."/>
        </authorList>
    </citation>
    <scope>NUCLEOTIDE SEQUENCE [LARGE SCALE GENOMIC DNA]</scope>
    <source>
        <strain evidence="3">COL-18-3</strain>
    </source>
</reference>
<keyword evidence="3" id="KW-1185">Reference proteome</keyword>
<keyword evidence="1" id="KW-0812">Transmembrane</keyword>
<evidence type="ECO:0000256" key="1">
    <source>
        <dbReference type="SAM" id="Phobius"/>
    </source>
</evidence>
<organism evidence="2 3">
    <name type="scientific">Zancudomyces culisetae</name>
    <name type="common">Gut fungus</name>
    <name type="synonym">Smittium culisetae</name>
    <dbReference type="NCBI Taxonomy" id="1213189"/>
    <lineage>
        <taxon>Eukaryota</taxon>
        <taxon>Fungi</taxon>
        <taxon>Fungi incertae sedis</taxon>
        <taxon>Zoopagomycota</taxon>
        <taxon>Kickxellomycotina</taxon>
        <taxon>Harpellomycetes</taxon>
        <taxon>Harpellales</taxon>
        <taxon>Legeriomycetaceae</taxon>
        <taxon>Zancudomyces</taxon>
    </lineage>
</organism>
<evidence type="ECO:0000313" key="3">
    <source>
        <dbReference type="Proteomes" id="UP000188320"/>
    </source>
</evidence>
<dbReference type="EMBL" id="LSSK01001192">
    <property type="protein sequence ID" value="OMH80426.1"/>
    <property type="molecule type" value="Genomic_DNA"/>
</dbReference>
<accession>A0A1R1PHH3</accession>
<sequence length="106" mass="12689">MYFRRYPGSRRNHQNHEYYCAYEMGPYIQKFVVSFCALFFTFVNEDKSSIPARSVLCDLFALLWIFFRPPVIFCGRLFELLTRFLGEKNAFSPFWIVSQPVPFVMM</sequence>
<protein>
    <submittedName>
        <fullName evidence="2">Uncharacterized protein</fullName>
    </submittedName>
</protein>
<dbReference type="Proteomes" id="UP000188320">
    <property type="component" value="Unassembled WGS sequence"/>
</dbReference>
<dbReference type="AlphaFoldDB" id="A0A1R1PHH3"/>